<proteinExistence type="predicted"/>
<protein>
    <submittedName>
        <fullName evidence="1">Uncharacterized protein</fullName>
    </submittedName>
</protein>
<gene>
    <name evidence="1" type="ORF">AKO1_007965</name>
</gene>
<reference evidence="1 2" key="1">
    <citation type="submission" date="2024-03" db="EMBL/GenBank/DDBJ databases">
        <title>The Acrasis kona genome and developmental transcriptomes reveal deep origins of eukaryotic multicellular pathways.</title>
        <authorList>
            <person name="Sheikh S."/>
            <person name="Fu C.-J."/>
            <person name="Brown M.W."/>
            <person name="Baldauf S.L."/>
        </authorList>
    </citation>
    <scope>NUCLEOTIDE SEQUENCE [LARGE SCALE GENOMIC DNA]</scope>
    <source>
        <strain evidence="1 2">ATCC MYA-3509</strain>
    </source>
</reference>
<comment type="caution">
    <text evidence="1">The sequence shown here is derived from an EMBL/GenBank/DDBJ whole genome shotgun (WGS) entry which is preliminary data.</text>
</comment>
<accession>A0AAW2YP19</accession>
<organism evidence="1 2">
    <name type="scientific">Acrasis kona</name>
    <dbReference type="NCBI Taxonomy" id="1008807"/>
    <lineage>
        <taxon>Eukaryota</taxon>
        <taxon>Discoba</taxon>
        <taxon>Heterolobosea</taxon>
        <taxon>Tetramitia</taxon>
        <taxon>Eutetramitia</taxon>
        <taxon>Acrasidae</taxon>
        <taxon>Acrasis</taxon>
    </lineage>
</organism>
<name>A0AAW2YP19_9EUKA</name>
<evidence type="ECO:0000313" key="1">
    <source>
        <dbReference type="EMBL" id="KAL0479118.1"/>
    </source>
</evidence>
<sequence length="236" mass="26226">MLKCKIDEYYVGGYGCVSLHEDAVNNVQVYNFVAPNDYLFYSFHIALPYLINVNVSVSGMSWRGIDANVLPSHALDTRSNVPCVDGQHVTHFIMGGSSVQIAIRSSIPFTRSNQFIATFIEEDGKEVWFSKNVLTDDTRLVRYSTPVVPDLSYYIMAPFAFSQLCSSTVNIEASGSQIGNVQLVFSNNTIIMAINCLQPNQVNNKCSFYVPNLPKSGFIIIKYVTKGPYEATISLT</sequence>
<evidence type="ECO:0000313" key="2">
    <source>
        <dbReference type="Proteomes" id="UP001431209"/>
    </source>
</evidence>
<dbReference type="EMBL" id="JAOPGA020000502">
    <property type="protein sequence ID" value="KAL0479118.1"/>
    <property type="molecule type" value="Genomic_DNA"/>
</dbReference>
<keyword evidence="2" id="KW-1185">Reference proteome</keyword>
<dbReference type="Proteomes" id="UP001431209">
    <property type="component" value="Unassembled WGS sequence"/>
</dbReference>
<dbReference type="AlphaFoldDB" id="A0AAW2YP19"/>